<feature type="region of interest" description="Disordered" evidence="1">
    <location>
        <begin position="323"/>
        <end position="344"/>
    </location>
</feature>
<name>A0AAE1AQ97_9GAST</name>
<dbReference type="PANTHER" id="PTHR47027">
    <property type="entry name" value="REVERSE TRANSCRIPTASE DOMAIN-CONTAINING PROTEIN"/>
    <property type="match status" value="1"/>
</dbReference>
<dbReference type="Proteomes" id="UP001283361">
    <property type="component" value="Unassembled WGS sequence"/>
</dbReference>
<protein>
    <submittedName>
        <fullName evidence="2">Uncharacterized protein</fullName>
    </submittedName>
</protein>
<gene>
    <name evidence="2" type="ORF">RRG08_052674</name>
</gene>
<dbReference type="PANTHER" id="PTHR47027:SF26">
    <property type="entry name" value="REVERSE TRANSCRIPTASE DOMAIN-CONTAINING PROTEIN"/>
    <property type="match status" value="1"/>
</dbReference>
<dbReference type="EMBL" id="JAWDGP010001412">
    <property type="protein sequence ID" value="KAK3791964.1"/>
    <property type="molecule type" value="Genomic_DNA"/>
</dbReference>
<evidence type="ECO:0000313" key="3">
    <source>
        <dbReference type="Proteomes" id="UP001283361"/>
    </source>
</evidence>
<organism evidence="2 3">
    <name type="scientific">Elysia crispata</name>
    <name type="common">lettuce slug</name>
    <dbReference type="NCBI Taxonomy" id="231223"/>
    <lineage>
        <taxon>Eukaryota</taxon>
        <taxon>Metazoa</taxon>
        <taxon>Spiralia</taxon>
        <taxon>Lophotrochozoa</taxon>
        <taxon>Mollusca</taxon>
        <taxon>Gastropoda</taxon>
        <taxon>Heterobranchia</taxon>
        <taxon>Euthyneura</taxon>
        <taxon>Panpulmonata</taxon>
        <taxon>Sacoglossa</taxon>
        <taxon>Placobranchoidea</taxon>
        <taxon>Plakobranchidae</taxon>
        <taxon>Elysia</taxon>
    </lineage>
</organism>
<evidence type="ECO:0000313" key="2">
    <source>
        <dbReference type="EMBL" id="KAK3791964.1"/>
    </source>
</evidence>
<sequence>MVQAQHIRWHGSRLVIHHAGNVDVSSTTSPHYPASMPQDMLVVAGRRSPTNGVLSTNRLDSVLPLDPDGLGQESETTLPHFDPSLAQVMTSLFRATLPHFDPSLAQVMTSPFRATLPHFDPSLAQVMTSPFRATLPHFDPSLAQVMTSPFNETLPHFDPSLAQVMSSPFNETLPHFDPSLAQVMTSPFNKTLPHFDPSLAQVMTPPFRATLESCGDRRVANQQLDSTLSRAVIIDVEAINRFAKASAACARLCENVWEHRGLTLTIKLKVYHVVILSILLYASETWTAYSRHAQKLNHFHLSFLRRLLRIRWQDKISTRSRHAQLLHPPTESTDQMGWTRRGDA</sequence>
<dbReference type="AlphaFoldDB" id="A0AAE1AQ97"/>
<accession>A0AAE1AQ97</accession>
<evidence type="ECO:0000256" key="1">
    <source>
        <dbReference type="SAM" id="MobiDB-lite"/>
    </source>
</evidence>
<reference evidence="2" key="1">
    <citation type="journal article" date="2023" name="G3 (Bethesda)">
        <title>A reference genome for the long-term kleptoplast-retaining sea slug Elysia crispata morphotype clarki.</title>
        <authorList>
            <person name="Eastman K.E."/>
            <person name="Pendleton A.L."/>
            <person name="Shaikh M.A."/>
            <person name="Suttiyut T."/>
            <person name="Ogas R."/>
            <person name="Tomko P."/>
            <person name="Gavelis G."/>
            <person name="Widhalm J.R."/>
            <person name="Wisecaver J.H."/>
        </authorList>
    </citation>
    <scope>NUCLEOTIDE SEQUENCE</scope>
    <source>
        <strain evidence="2">ECLA1</strain>
    </source>
</reference>
<keyword evidence="3" id="KW-1185">Reference proteome</keyword>
<comment type="caution">
    <text evidence="2">The sequence shown here is derived from an EMBL/GenBank/DDBJ whole genome shotgun (WGS) entry which is preliminary data.</text>
</comment>
<proteinExistence type="predicted"/>